<dbReference type="Proteomes" id="UP000327011">
    <property type="component" value="Unassembled WGS sequence"/>
</dbReference>
<dbReference type="GO" id="GO:0004175">
    <property type="term" value="F:endopeptidase activity"/>
    <property type="evidence" value="ECO:0007669"/>
    <property type="project" value="UniProtKB-ARBA"/>
</dbReference>
<reference evidence="3 4" key="1">
    <citation type="submission" date="2019-09" db="EMBL/GenBank/DDBJ databases">
        <title>Screening of Novel Bioactive Compounds from Soil-Associated.</title>
        <authorList>
            <person name="Gong X."/>
        </authorList>
    </citation>
    <scope>NUCLEOTIDE SEQUENCE [LARGE SCALE GENOMIC DNA]</scope>
    <source>
        <strain evidence="3 4">Gxj-6</strain>
    </source>
</reference>
<keyword evidence="4" id="KW-1185">Reference proteome</keyword>
<dbReference type="GO" id="GO:0008237">
    <property type="term" value="F:metallopeptidase activity"/>
    <property type="evidence" value="ECO:0007669"/>
    <property type="project" value="UniProtKB-KW"/>
</dbReference>
<feature type="transmembrane region" description="Helical" evidence="1">
    <location>
        <begin position="227"/>
        <end position="246"/>
    </location>
</feature>
<keyword evidence="1" id="KW-0472">Membrane</keyword>
<accession>A0A5J5K975</accession>
<feature type="transmembrane region" description="Helical" evidence="1">
    <location>
        <begin position="64"/>
        <end position="82"/>
    </location>
</feature>
<protein>
    <submittedName>
        <fullName evidence="3">CPBP family intramembrane metalloprotease</fullName>
    </submittedName>
</protein>
<keyword evidence="3" id="KW-0645">Protease</keyword>
<dbReference type="PANTHER" id="PTHR39430:SF1">
    <property type="entry name" value="PROTEASE"/>
    <property type="match status" value="1"/>
</dbReference>
<dbReference type="PANTHER" id="PTHR39430">
    <property type="entry name" value="MEMBRANE-ASSOCIATED PROTEASE-RELATED"/>
    <property type="match status" value="1"/>
</dbReference>
<dbReference type="EMBL" id="VYTZ01000001">
    <property type="protein sequence ID" value="KAA9381377.1"/>
    <property type="molecule type" value="Genomic_DNA"/>
</dbReference>
<sequence>MTRRRDMTTATAASAVNRGRIARVFREPSGRPRKGWRLTCYLALVMAATGTASIVAHGSRVANLLAHLVIAAAAVGLAYVFRRHVDRREWSSIGLSRWSGRDVLTGFATGAVSLTAVFALSWALGWIQVTGTELSERSPAAVLGGLATGLIMYAASAVMQETAFRGYALQTLADGWPMRRAAMVSGLLFVLPHFSGPPSSPLLVVVLSADLMLMAGFFVLTRLATGGLWLAIGFHTSWNWAMDTVLSMDTEVGADYGHALVHVAGQAQSFGLGSGGAVEWLYLVNSAILCCAYWLITRRRRRGGGGGR</sequence>
<evidence type="ECO:0000259" key="2">
    <source>
        <dbReference type="Pfam" id="PF02517"/>
    </source>
</evidence>
<proteinExistence type="predicted"/>
<organism evidence="3 4">
    <name type="scientific">Microbispora cellulosiformans</name>
    <dbReference type="NCBI Taxonomy" id="2614688"/>
    <lineage>
        <taxon>Bacteria</taxon>
        <taxon>Bacillati</taxon>
        <taxon>Actinomycetota</taxon>
        <taxon>Actinomycetes</taxon>
        <taxon>Streptosporangiales</taxon>
        <taxon>Streptosporangiaceae</taxon>
        <taxon>Microbispora</taxon>
    </lineage>
</organism>
<feature type="transmembrane region" description="Helical" evidence="1">
    <location>
        <begin position="139"/>
        <end position="159"/>
    </location>
</feature>
<evidence type="ECO:0000313" key="4">
    <source>
        <dbReference type="Proteomes" id="UP000327011"/>
    </source>
</evidence>
<dbReference type="GO" id="GO:0006508">
    <property type="term" value="P:proteolysis"/>
    <property type="evidence" value="ECO:0007669"/>
    <property type="project" value="UniProtKB-KW"/>
</dbReference>
<keyword evidence="1" id="KW-1133">Transmembrane helix</keyword>
<keyword evidence="3" id="KW-0378">Hydrolase</keyword>
<feature type="transmembrane region" description="Helical" evidence="1">
    <location>
        <begin position="280"/>
        <end position="296"/>
    </location>
</feature>
<name>A0A5J5K975_9ACTN</name>
<keyword evidence="1" id="KW-0812">Transmembrane</keyword>
<dbReference type="InterPro" id="IPR003675">
    <property type="entry name" value="Rce1/LyrA-like_dom"/>
</dbReference>
<evidence type="ECO:0000256" key="1">
    <source>
        <dbReference type="SAM" id="Phobius"/>
    </source>
</evidence>
<comment type="caution">
    <text evidence="3">The sequence shown here is derived from an EMBL/GenBank/DDBJ whole genome shotgun (WGS) entry which is preliminary data.</text>
</comment>
<dbReference type="GO" id="GO:0080120">
    <property type="term" value="P:CAAX-box protein maturation"/>
    <property type="evidence" value="ECO:0007669"/>
    <property type="project" value="UniProtKB-ARBA"/>
</dbReference>
<feature type="transmembrane region" description="Helical" evidence="1">
    <location>
        <begin position="38"/>
        <end position="58"/>
    </location>
</feature>
<dbReference type="Pfam" id="PF02517">
    <property type="entry name" value="Rce1-like"/>
    <property type="match status" value="1"/>
</dbReference>
<feature type="domain" description="CAAX prenyl protease 2/Lysostaphin resistance protein A-like" evidence="2">
    <location>
        <begin position="146"/>
        <end position="240"/>
    </location>
</feature>
<evidence type="ECO:0000313" key="3">
    <source>
        <dbReference type="EMBL" id="KAA9381377.1"/>
    </source>
</evidence>
<gene>
    <name evidence="3" type="ORF">F5972_00560</name>
</gene>
<keyword evidence="3" id="KW-0482">Metalloprotease</keyword>
<feature type="transmembrane region" description="Helical" evidence="1">
    <location>
        <begin position="103"/>
        <end position="127"/>
    </location>
</feature>
<dbReference type="AlphaFoldDB" id="A0A5J5K975"/>